<proteinExistence type="predicted"/>
<dbReference type="PANTHER" id="PTHR43847">
    <property type="entry name" value="BLL3993 PROTEIN"/>
    <property type="match status" value="1"/>
</dbReference>
<dbReference type="GO" id="GO:0008168">
    <property type="term" value="F:methyltransferase activity"/>
    <property type="evidence" value="ECO:0007669"/>
    <property type="project" value="UniProtKB-KW"/>
</dbReference>
<dbReference type="Pfam" id="PF04191">
    <property type="entry name" value="PEMT"/>
    <property type="match status" value="1"/>
</dbReference>
<accession>A0A2S8BA76</accession>
<dbReference type="Proteomes" id="UP000238954">
    <property type="component" value="Chromosome"/>
</dbReference>
<keyword evidence="6" id="KW-0808">Transferase</keyword>
<evidence type="ECO:0000256" key="4">
    <source>
        <dbReference type="ARBA" id="ARBA00023136"/>
    </source>
</evidence>
<dbReference type="InterPro" id="IPR007318">
    <property type="entry name" value="Phopholipid_MeTrfase"/>
</dbReference>
<evidence type="ECO:0000256" key="3">
    <source>
        <dbReference type="ARBA" id="ARBA00022989"/>
    </source>
</evidence>
<dbReference type="PANTHER" id="PTHR43847:SF1">
    <property type="entry name" value="BLL3993 PROTEIN"/>
    <property type="match status" value="1"/>
</dbReference>
<keyword evidence="7" id="KW-1185">Reference proteome</keyword>
<keyword evidence="6" id="KW-0489">Methyltransferase</keyword>
<keyword evidence="2 5" id="KW-0812">Transmembrane</keyword>
<dbReference type="RefSeq" id="WP_106000706.1">
    <property type="nucleotide sequence ID" value="NZ_CM009578.1"/>
</dbReference>
<comment type="subcellular location">
    <subcellularLocation>
        <location evidence="1">Endomembrane system</location>
        <topology evidence="1">Multi-pass membrane protein</topology>
    </subcellularLocation>
</comment>
<dbReference type="EMBL" id="PHFW01000002">
    <property type="protein sequence ID" value="PQM29258.1"/>
    <property type="molecule type" value="Genomic_DNA"/>
</dbReference>
<dbReference type="OrthoDB" id="7203053at2"/>
<dbReference type="AlphaFoldDB" id="A0A2S8BA76"/>
<sequence>MQASSSDVKSSGSAINWDVLEKVIVVLLLGTLAMRLVPSALAAGHYQNWLLLLSEACVVLFVLLRRGTSQISLRPTDWALGFGGTLAPLLVNPSSDSPLLPVALCGFLMLLGLAVQLYAKFTLRRSFGIIAANRGVKVNGPYRIVRHPMYAGYVMTHVGFLLSGPTLWNLAVYAVALGLNIRRLIAEERVLIADPAYQDMCRKVRSRLLPYVF</sequence>
<evidence type="ECO:0000256" key="2">
    <source>
        <dbReference type="ARBA" id="ARBA00022692"/>
    </source>
</evidence>
<keyword evidence="4 5" id="KW-0472">Membrane</keyword>
<dbReference type="GO" id="GO:0032259">
    <property type="term" value="P:methylation"/>
    <property type="evidence" value="ECO:0007669"/>
    <property type="project" value="UniProtKB-KW"/>
</dbReference>
<name>A0A2S8BA76_9SPHN</name>
<gene>
    <name evidence="6" type="ORF">CVO77_07190</name>
</gene>
<feature type="transmembrane region" description="Helical" evidence="5">
    <location>
        <begin position="20"/>
        <end position="40"/>
    </location>
</feature>
<evidence type="ECO:0000256" key="5">
    <source>
        <dbReference type="SAM" id="Phobius"/>
    </source>
</evidence>
<evidence type="ECO:0000313" key="7">
    <source>
        <dbReference type="Proteomes" id="UP000238954"/>
    </source>
</evidence>
<dbReference type="GO" id="GO:0012505">
    <property type="term" value="C:endomembrane system"/>
    <property type="evidence" value="ECO:0007669"/>
    <property type="project" value="UniProtKB-SubCell"/>
</dbReference>
<evidence type="ECO:0000256" key="1">
    <source>
        <dbReference type="ARBA" id="ARBA00004127"/>
    </source>
</evidence>
<keyword evidence="3 5" id="KW-1133">Transmembrane helix</keyword>
<reference evidence="7" key="1">
    <citation type="submission" date="2017-11" db="EMBL/GenBank/DDBJ databases">
        <title>The complete genome sequence of Sphingopyxis pomeranensis sp. nov. strain WS5A3p.</title>
        <authorList>
            <person name="Kaminski M.A."/>
        </authorList>
    </citation>
    <scope>NUCLEOTIDE SEQUENCE [LARGE SCALE GENOMIC DNA]</scope>
    <source>
        <strain evidence="7">WS5A3p</strain>
    </source>
</reference>
<organism evidence="6 7">
    <name type="scientific">Sphingopyxis lindanitolerans</name>
    <dbReference type="NCBI Taxonomy" id="2054227"/>
    <lineage>
        <taxon>Bacteria</taxon>
        <taxon>Pseudomonadati</taxon>
        <taxon>Pseudomonadota</taxon>
        <taxon>Alphaproteobacteria</taxon>
        <taxon>Sphingomonadales</taxon>
        <taxon>Sphingomonadaceae</taxon>
        <taxon>Sphingopyxis</taxon>
    </lineage>
</organism>
<dbReference type="Gene3D" id="1.20.120.1630">
    <property type="match status" value="1"/>
</dbReference>
<dbReference type="InterPro" id="IPR052527">
    <property type="entry name" value="Metal_cation-efflux_comp"/>
</dbReference>
<evidence type="ECO:0000313" key="6">
    <source>
        <dbReference type="EMBL" id="PQM29258.1"/>
    </source>
</evidence>
<feature type="transmembrane region" description="Helical" evidence="5">
    <location>
        <begin position="99"/>
        <end position="119"/>
    </location>
</feature>
<comment type="caution">
    <text evidence="6">The sequence shown here is derived from an EMBL/GenBank/DDBJ whole genome shotgun (WGS) entry which is preliminary data.</text>
</comment>
<protein>
    <submittedName>
        <fullName evidence="6">Isoprenylcysteine carboxyl methyltransferase</fullName>
    </submittedName>
</protein>